<gene>
    <name evidence="2" type="ORF">SACC_17460</name>
</gene>
<dbReference type="GeneID" id="68866477"/>
<reference evidence="2 3" key="1">
    <citation type="journal article" date="2022" name="Microbiol. Resour. Announc.">
        <title>Complete Genome Sequence of the Hyperthermophilic and Acidophilic Archaeon Saccharolobus caldissimus Strain HS-3T.</title>
        <authorList>
            <person name="Sakai H.D."/>
            <person name="Kurosawa N."/>
        </authorList>
    </citation>
    <scope>NUCLEOTIDE SEQUENCE [LARGE SCALE GENOMIC DNA]</scope>
    <source>
        <strain evidence="2 3">JCM32116</strain>
    </source>
</reference>
<dbReference type="Proteomes" id="UP001319921">
    <property type="component" value="Chromosome"/>
</dbReference>
<evidence type="ECO:0000313" key="2">
    <source>
        <dbReference type="EMBL" id="BDB98729.1"/>
    </source>
</evidence>
<protein>
    <recommendedName>
        <fullName evidence="1">ArnR1-like winged helix-turn-helix domain-containing protein</fullName>
    </recommendedName>
</protein>
<evidence type="ECO:0000313" key="3">
    <source>
        <dbReference type="Proteomes" id="UP001319921"/>
    </source>
</evidence>
<name>A0AAQ4CSE8_9CREN</name>
<dbReference type="AlphaFoldDB" id="A0AAQ4CSE8"/>
<dbReference type="KEGG" id="scas:SACC_17460"/>
<proteinExistence type="predicted"/>
<dbReference type="Gene3D" id="1.10.10.10">
    <property type="entry name" value="Winged helix-like DNA-binding domain superfamily/Winged helix DNA-binding domain"/>
    <property type="match status" value="1"/>
</dbReference>
<dbReference type="InterPro" id="IPR036388">
    <property type="entry name" value="WH-like_DNA-bd_sf"/>
</dbReference>
<dbReference type="Pfam" id="PF14947">
    <property type="entry name" value="HTH_45"/>
    <property type="match status" value="1"/>
</dbReference>
<accession>A0AAQ4CSE8</accession>
<dbReference type="InterPro" id="IPR038723">
    <property type="entry name" value="ArnR1-like_HTH"/>
</dbReference>
<evidence type="ECO:0000259" key="1">
    <source>
        <dbReference type="Pfam" id="PF14947"/>
    </source>
</evidence>
<sequence>MHYAKRKRGTMEIMLEILKSCEDQCGITKVIYGAGVNYLVAQKYVDQLVKIGALNVKTDGERKYYVITEKGKILKGHIEQFLKLRQDLDEVRSKVIELLRQ</sequence>
<organism evidence="2 3">
    <name type="scientific">Saccharolobus caldissimus</name>
    <dbReference type="NCBI Taxonomy" id="1702097"/>
    <lineage>
        <taxon>Archaea</taxon>
        <taxon>Thermoproteota</taxon>
        <taxon>Thermoprotei</taxon>
        <taxon>Sulfolobales</taxon>
        <taxon>Sulfolobaceae</taxon>
        <taxon>Saccharolobus</taxon>
    </lineage>
</organism>
<dbReference type="SUPFAM" id="SSF46785">
    <property type="entry name" value="Winged helix' DNA-binding domain"/>
    <property type="match status" value="1"/>
</dbReference>
<keyword evidence="3" id="KW-1185">Reference proteome</keyword>
<dbReference type="EMBL" id="AP025226">
    <property type="protein sequence ID" value="BDB98729.1"/>
    <property type="molecule type" value="Genomic_DNA"/>
</dbReference>
<feature type="domain" description="ArnR1-like winged helix-turn-helix" evidence="1">
    <location>
        <begin position="7"/>
        <end position="84"/>
    </location>
</feature>
<dbReference type="InterPro" id="IPR036390">
    <property type="entry name" value="WH_DNA-bd_sf"/>
</dbReference>
<dbReference type="RefSeq" id="WP_229569105.1">
    <property type="nucleotide sequence ID" value="NZ_AP025226.1"/>
</dbReference>